<dbReference type="SMART" id="SM00877">
    <property type="entry name" value="BMC"/>
    <property type="match status" value="1"/>
</dbReference>
<dbReference type="Proteomes" id="UP000269331">
    <property type="component" value="Chromosome"/>
</dbReference>
<dbReference type="Gene3D" id="3.30.70.1710">
    <property type="match status" value="1"/>
</dbReference>
<protein>
    <submittedName>
        <fullName evidence="4">BMC domain-containing protein</fullName>
    </submittedName>
</protein>
<dbReference type="GO" id="GO:0031469">
    <property type="term" value="C:bacterial microcompartment"/>
    <property type="evidence" value="ECO:0007669"/>
    <property type="project" value="UniProtKB-SubCell"/>
</dbReference>
<organism evidence="4 5">
    <name type="scientific">Streptococcus ruminantium</name>
    <dbReference type="NCBI Taxonomy" id="1917441"/>
    <lineage>
        <taxon>Bacteria</taxon>
        <taxon>Bacillati</taxon>
        <taxon>Bacillota</taxon>
        <taxon>Bacilli</taxon>
        <taxon>Lactobacillales</taxon>
        <taxon>Streptococcaceae</taxon>
        <taxon>Streptococcus</taxon>
    </lineage>
</organism>
<dbReference type="EMBL" id="AP018400">
    <property type="protein sequence ID" value="BBA92487.1"/>
    <property type="molecule type" value="Genomic_DNA"/>
</dbReference>
<gene>
    <name evidence="4" type="ORF">SR187_4395</name>
</gene>
<evidence type="ECO:0000313" key="5">
    <source>
        <dbReference type="Proteomes" id="UP000269331"/>
    </source>
</evidence>
<proteinExistence type="predicted"/>
<name>A0A2Z5TMD3_9STRE</name>
<evidence type="ECO:0000259" key="3">
    <source>
        <dbReference type="PROSITE" id="PS51931"/>
    </source>
</evidence>
<dbReference type="PANTHER" id="PTHR40449">
    <property type="entry name" value="ETHANOLAMINE UTILIZATION PROTEIN EUTS"/>
    <property type="match status" value="1"/>
</dbReference>
<dbReference type="InterPro" id="IPR009307">
    <property type="entry name" value="EutS/PduU/CutR"/>
</dbReference>
<dbReference type="AlphaFoldDB" id="A0A2Z5TMD3"/>
<dbReference type="PROSITE" id="PS51931">
    <property type="entry name" value="BMC_CP"/>
    <property type="match status" value="1"/>
</dbReference>
<sequence>MGGGIFVEVIGEINRIIQESVPGKQITLAHVIAAPIQSVYDSLGVEDKGAIGILAITPYETAVIAADLAGKAADIDICFIDRFTGSLMFSGDVQSVETALQRILDYFKYNLGFSIVSLTKS</sequence>
<dbReference type="SUPFAM" id="SSF143414">
    <property type="entry name" value="CcmK-like"/>
    <property type="match status" value="1"/>
</dbReference>
<evidence type="ECO:0000256" key="2">
    <source>
        <dbReference type="ARBA" id="ARBA00024446"/>
    </source>
</evidence>
<keyword evidence="2" id="KW-1283">Bacterial microcompartment</keyword>
<dbReference type="InterPro" id="IPR000249">
    <property type="entry name" value="BMC_dom"/>
</dbReference>
<comment type="subcellular location">
    <subcellularLocation>
        <location evidence="1">Bacterial microcompartment</location>
    </subcellularLocation>
</comment>
<dbReference type="PIRSF" id="PIRSF012296">
    <property type="entry name" value="EutS_PduU"/>
    <property type="match status" value="1"/>
</dbReference>
<dbReference type="InterPro" id="IPR044870">
    <property type="entry name" value="BMC_CP"/>
</dbReference>
<dbReference type="InterPro" id="IPR037233">
    <property type="entry name" value="CcmK-like_sf"/>
</dbReference>
<evidence type="ECO:0000256" key="1">
    <source>
        <dbReference type="ARBA" id="ARBA00024322"/>
    </source>
</evidence>
<reference evidence="4 5" key="1">
    <citation type="journal article" date="2018" name="Genome Biol. Evol.">
        <title>Complete Genome Sequence of Streptococcus ruminantium sp. nov. GUT-187T (=DSM 104980T =JCM 31869T), the Type Strain of S. ruminantium, and Comparison with Genome Sequences of Streptococcus suis Strains.</title>
        <authorList>
            <person name="Tohya M."/>
            <person name="Sekizaki T."/>
            <person name="Miyoshi-Akiyama T."/>
        </authorList>
    </citation>
    <scope>NUCLEOTIDE SEQUENCE [LARGE SCALE GENOMIC DNA]</scope>
    <source>
        <strain evidence="4 5">GUT187T</strain>
    </source>
</reference>
<evidence type="ECO:0000313" key="4">
    <source>
        <dbReference type="EMBL" id="BBA92487.1"/>
    </source>
</evidence>
<dbReference type="PANTHER" id="PTHR40449:SF2">
    <property type="entry name" value="BACTERIAL MICROCOMPARTMENT SHELL PROTEIN EUTS"/>
    <property type="match status" value="1"/>
</dbReference>
<feature type="domain" description="BMC circularly permuted" evidence="3">
    <location>
        <begin position="15"/>
        <end position="113"/>
    </location>
</feature>
<dbReference type="KEGG" id="srq:SR187_4395"/>
<dbReference type="Pfam" id="PF00936">
    <property type="entry name" value="BMC"/>
    <property type="match status" value="1"/>
</dbReference>
<accession>A0A2Z5TMD3</accession>